<dbReference type="Pfam" id="PF12146">
    <property type="entry name" value="Hydrolase_4"/>
    <property type="match status" value="1"/>
</dbReference>
<dbReference type="PANTHER" id="PTHR43265:SF1">
    <property type="entry name" value="ESTERASE ESTD"/>
    <property type="match status" value="1"/>
</dbReference>
<dbReference type="Gene3D" id="3.40.50.1820">
    <property type="entry name" value="alpha/beta hydrolase"/>
    <property type="match status" value="1"/>
</dbReference>
<evidence type="ECO:0000313" key="3">
    <source>
        <dbReference type="Proteomes" id="UP000578030"/>
    </source>
</evidence>
<dbReference type="PANTHER" id="PTHR43265">
    <property type="entry name" value="ESTERASE ESTD"/>
    <property type="match status" value="1"/>
</dbReference>
<dbReference type="AlphaFoldDB" id="A0A7W4K7K7"/>
<dbReference type="GO" id="GO:0052689">
    <property type="term" value="F:carboxylic ester hydrolase activity"/>
    <property type="evidence" value="ECO:0007669"/>
    <property type="project" value="TreeGrafter"/>
</dbReference>
<accession>A0A7W4K7K7</accession>
<dbReference type="InterPro" id="IPR022742">
    <property type="entry name" value="Hydrolase_4"/>
</dbReference>
<evidence type="ECO:0000259" key="1">
    <source>
        <dbReference type="Pfam" id="PF12146"/>
    </source>
</evidence>
<name>A0A7W4K7K7_9PROT</name>
<dbReference type="RefSeq" id="WP_182957926.1">
    <property type="nucleotide sequence ID" value="NZ_JABEQM010000006.1"/>
</dbReference>
<gene>
    <name evidence="2" type="ORF">HLH28_09050</name>
</gene>
<organism evidence="2 3">
    <name type="scientific">Gluconacetobacter tumulisoli</name>
    <dbReference type="NCBI Taxonomy" id="1286189"/>
    <lineage>
        <taxon>Bacteria</taxon>
        <taxon>Pseudomonadati</taxon>
        <taxon>Pseudomonadota</taxon>
        <taxon>Alphaproteobacteria</taxon>
        <taxon>Acetobacterales</taxon>
        <taxon>Acetobacteraceae</taxon>
        <taxon>Gluconacetobacter</taxon>
    </lineage>
</organism>
<feature type="domain" description="Serine aminopeptidase S33" evidence="1">
    <location>
        <begin position="176"/>
        <end position="272"/>
    </location>
</feature>
<protein>
    <submittedName>
        <fullName evidence="2">Alpha/beta hydrolase</fullName>
    </submittedName>
</protein>
<dbReference type="Proteomes" id="UP000578030">
    <property type="component" value="Unassembled WGS sequence"/>
</dbReference>
<keyword evidence="3" id="KW-1185">Reference proteome</keyword>
<dbReference type="InterPro" id="IPR053145">
    <property type="entry name" value="AB_hydrolase_Est10"/>
</dbReference>
<comment type="caution">
    <text evidence="2">The sequence shown here is derived from an EMBL/GenBank/DDBJ whole genome shotgun (WGS) entry which is preliminary data.</text>
</comment>
<sequence length="484" mass="52839">MIESNLSTLAESVVLTSFLSTKLASRPRRDSAKRPWRPLVQAILNAAICGFGLLASHPAFADSAINCHIGSYRLASGAALDIAPSEGDTLRWRLFNGETGQLLQQADGTWKSTSGWTGRPDEKIVSFSDCDKGDVRFDADVGHRIAFDVTDTKFLSNGVTLVGRLVMPKSRDKVPVVVLVHGSEHTSALDFYSLQRMFPAQGIGAFVYDKRGTGASGGAYTQNFETLADDAVLAMREARRLGGVRVGRIGYQGGSEGGWVAPLAAEKAPVDFTIVSFGLAVTILQEDQESVALDMHFHHHEADTPKALELASAGEHVLETNGKEGYEAFEALRQKYKTEPWYKDVHGDFIFFILPLDKTEIEQAAKQFGAEPPPFRYEPMPVLSRSTTPQLWVLGGDDLDAPSAETGRRIKSLIAAGKPYTLAVYPGAEHGMTEYELNANGERVSTRYAPGYFQMMADFTRNGRIGARYGEAEITQPLTRSGTH</sequence>
<evidence type="ECO:0000313" key="2">
    <source>
        <dbReference type="EMBL" id="MBB2201720.1"/>
    </source>
</evidence>
<dbReference type="EMBL" id="JABEQM010000006">
    <property type="protein sequence ID" value="MBB2201720.1"/>
    <property type="molecule type" value="Genomic_DNA"/>
</dbReference>
<reference evidence="2 3" key="1">
    <citation type="submission" date="2020-04" db="EMBL/GenBank/DDBJ databases">
        <title>Description of novel Gluconacetobacter.</title>
        <authorList>
            <person name="Sombolestani A."/>
        </authorList>
    </citation>
    <scope>NUCLEOTIDE SEQUENCE [LARGE SCALE GENOMIC DNA]</scope>
    <source>
        <strain evidence="2 3">LMG 27802</strain>
    </source>
</reference>
<dbReference type="SUPFAM" id="SSF53474">
    <property type="entry name" value="alpha/beta-Hydrolases"/>
    <property type="match status" value="1"/>
</dbReference>
<proteinExistence type="predicted"/>
<dbReference type="InterPro" id="IPR029058">
    <property type="entry name" value="AB_hydrolase_fold"/>
</dbReference>
<keyword evidence="2" id="KW-0378">Hydrolase</keyword>